<dbReference type="GO" id="GO:0019239">
    <property type="term" value="F:deaminase activity"/>
    <property type="evidence" value="ECO:0007669"/>
    <property type="project" value="TreeGrafter"/>
</dbReference>
<dbReference type="PANTHER" id="PTHR11803">
    <property type="entry name" value="2-IMINOBUTANOATE/2-IMINOPROPANOATE DEAMINASE RIDA"/>
    <property type="match status" value="1"/>
</dbReference>
<dbReference type="CDD" id="cd00448">
    <property type="entry name" value="YjgF_YER057c_UK114_family"/>
    <property type="match status" value="1"/>
</dbReference>
<dbReference type="InterPro" id="IPR006175">
    <property type="entry name" value="YjgF/YER057c/UK114"/>
</dbReference>
<evidence type="ECO:0000256" key="1">
    <source>
        <dbReference type="ARBA" id="ARBA00010552"/>
    </source>
</evidence>
<gene>
    <name evidence="2" type="ORF">METZ01_LOCUS171685</name>
</gene>
<dbReference type="FunFam" id="3.30.1330.40:FF:000001">
    <property type="entry name" value="L-PSP family endoribonuclease"/>
    <property type="match status" value="1"/>
</dbReference>
<dbReference type="AlphaFoldDB" id="A0A382BZB3"/>
<protein>
    <submittedName>
        <fullName evidence="2">Uncharacterized protein</fullName>
    </submittedName>
</protein>
<accession>A0A382BZB3</accession>
<name>A0A382BZB3_9ZZZZ</name>
<dbReference type="EMBL" id="UINC01031961">
    <property type="protein sequence ID" value="SVB18831.1"/>
    <property type="molecule type" value="Genomic_DNA"/>
</dbReference>
<sequence length="141" mass="15092">MIMFCAVFSQPASAGREVISTLDAPPAIGPYSQAIKVGNTLYLAGQIALDPNTGEMVGCGIESQTHRVMQNLASVLKTAGFGFDDVVQTQVFLADLNDYKAMNNVYSEYFGKTPPARAVVEAARIPRDALVEIMMVAVSSE</sequence>
<proteinExistence type="inferred from homology"/>
<dbReference type="Gene3D" id="3.30.1330.40">
    <property type="entry name" value="RutC-like"/>
    <property type="match status" value="1"/>
</dbReference>
<evidence type="ECO:0000313" key="2">
    <source>
        <dbReference type="EMBL" id="SVB18831.1"/>
    </source>
</evidence>
<reference evidence="2" key="1">
    <citation type="submission" date="2018-05" db="EMBL/GenBank/DDBJ databases">
        <authorList>
            <person name="Lanie J.A."/>
            <person name="Ng W.-L."/>
            <person name="Kazmierczak K.M."/>
            <person name="Andrzejewski T.M."/>
            <person name="Davidsen T.M."/>
            <person name="Wayne K.J."/>
            <person name="Tettelin H."/>
            <person name="Glass J.I."/>
            <person name="Rusch D."/>
            <person name="Podicherti R."/>
            <person name="Tsui H.-C.T."/>
            <person name="Winkler M.E."/>
        </authorList>
    </citation>
    <scope>NUCLEOTIDE SEQUENCE</scope>
</reference>
<dbReference type="GO" id="GO:0005829">
    <property type="term" value="C:cytosol"/>
    <property type="evidence" value="ECO:0007669"/>
    <property type="project" value="TreeGrafter"/>
</dbReference>
<organism evidence="2">
    <name type="scientific">marine metagenome</name>
    <dbReference type="NCBI Taxonomy" id="408172"/>
    <lineage>
        <taxon>unclassified sequences</taxon>
        <taxon>metagenomes</taxon>
        <taxon>ecological metagenomes</taxon>
    </lineage>
</organism>
<dbReference type="SUPFAM" id="SSF55298">
    <property type="entry name" value="YjgF-like"/>
    <property type="match status" value="1"/>
</dbReference>
<dbReference type="PANTHER" id="PTHR11803:SF39">
    <property type="entry name" value="2-IMINOBUTANOATE_2-IMINOPROPANOATE DEAMINASE"/>
    <property type="match status" value="1"/>
</dbReference>
<dbReference type="NCBIfam" id="TIGR00004">
    <property type="entry name" value="Rid family detoxifying hydrolase"/>
    <property type="match status" value="1"/>
</dbReference>
<dbReference type="InterPro" id="IPR035959">
    <property type="entry name" value="RutC-like_sf"/>
</dbReference>
<dbReference type="Pfam" id="PF01042">
    <property type="entry name" value="Ribonuc_L-PSP"/>
    <property type="match status" value="1"/>
</dbReference>
<comment type="similarity">
    <text evidence="1">Belongs to the RutC family.</text>
</comment>
<dbReference type="InterPro" id="IPR006056">
    <property type="entry name" value="RidA"/>
</dbReference>